<evidence type="ECO:0000313" key="2">
    <source>
        <dbReference type="EMBL" id="RXK54762.1"/>
    </source>
</evidence>
<proteinExistence type="predicted"/>
<reference evidence="2 3" key="1">
    <citation type="submission" date="2019-01" db="EMBL/GenBank/DDBJ databases">
        <title>Lacunisphaera sp. strain TWA-58.</title>
        <authorList>
            <person name="Chen W.-M."/>
        </authorList>
    </citation>
    <scope>NUCLEOTIDE SEQUENCE [LARGE SCALE GENOMIC DNA]</scope>
    <source>
        <strain evidence="2 3">TWA-58</strain>
    </source>
</reference>
<accession>A0A4Q1C7M2</accession>
<evidence type="ECO:0000256" key="1">
    <source>
        <dbReference type="SAM" id="Phobius"/>
    </source>
</evidence>
<organism evidence="2 3">
    <name type="scientific">Oleiharenicola lentus</name>
    <dbReference type="NCBI Taxonomy" id="2508720"/>
    <lineage>
        <taxon>Bacteria</taxon>
        <taxon>Pseudomonadati</taxon>
        <taxon>Verrucomicrobiota</taxon>
        <taxon>Opitutia</taxon>
        <taxon>Opitutales</taxon>
        <taxon>Opitutaceae</taxon>
        <taxon>Oleiharenicola</taxon>
    </lineage>
</organism>
<keyword evidence="1" id="KW-0812">Transmembrane</keyword>
<dbReference type="AlphaFoldDB" id="A0A4Q1C7M2"/>
<keyword evidence="1" id="KW-1133">Transmembrane helix</keyword>
<feature type="transmembrane region" description="Helical" evidence="1">
    <location>
        <begin position="74"/>
        <end position="93"/>
    </location>
</feature>
<name>A0A4Q1C7M2_9BACT</name>
<feature type="transmembrane region" description="Helical" evidence="1">
    <location>
        <begin position="105"/>
        <end position="125"/>
    </location>
</feature>
<dbReference type="OrthoDB" id="670562at2"/>
<sequence>MQNQTWIYAAAGYDVALAMFHLGFWRLFRWREELPKLHPVNRGVMQVLNIMLMAFLLLLAAVLVLNAAELTTTALGRLLLGGLTAMWVLRAMLQPLFWKEVPKATNAAFICLFMLGAGLHALAFGPGA</sequence>
<keyword evidence="3" id="KW-1185">Reference proteome</keyword>
<protein>
    <submittedName>
        <fullName evidence="2">Uncharacterized protein</fullName>
    </submittedName>
</protein>
<dbReference type="RefSeq" id="WP_129046126.1">
    <property type="nucleotide sequence ID" value="NZ_SDHX01000001.1"/>
</dbReference>
<feature type="transmembrane region" description="Helical" evidence="1">
    <location>
        <begin position="48"/>
        <end position="68"/>
    </location>
</feature>
<dbReference type="EMBL" id="SDHX01000001">
    <property type="protein sequence ID" value="RXK54762.1"/>
    <property type="molecule type" value="Genomic_DNA"/>
</dbReference>
<comment type="caution">
    <text evidence="2">The sequence shown here is derived from an EMBL/GenBank/DDBJ whole genome shotgun (WGS) entry which is preliminary data.</text>
</comment>
<dbReference type="Proteomes" id="UP000290218">
    <property type="component" value="Unassembled WGS sequence"/>
</dbReference>
<keyword evidence="1" id="KW-0472">Membrane</keyword>
<evidence type="ECO:0000313" key="3">
    <source>
        <dbReference type="Proteomes" id="UP000290218"/>
    </source>
</evidence>
<feature type="transmembrane region" description="Helical" evidence="1">
    <location>
        <begin position="6"/>
        <end position="28"/>
    </location>
</feature>
<gene>
    <name evidence="2" type="ORF">ESB00_02370</name>
</gene>